<protein>
    <submittedName>
        <fullName evidence="1">Uncharacterized protein</fullName>
    </submittedName>
</protein>
<evidence type="ECO:0000313" key="1">
    <source>
        <dbReference type="EMBL" id="JAH77834.1"/>
    </source>
</evidence>
<accession>A0A0E9VI92</accession>
<proteinExistence type="predicted"/>
<sequence>MGTFSWQHITDGLSRHMFAPLIYCMLVGKIKFSQ</sequence>
<reference evidence="1" key="2">
    <citation type="journal article" date="2015" name="Fish Shellfish Immunol.">
        <title>Early steps in the European eel (Anguilla anguilla)-Vibrio vulnificus interaction in the gills: Role of the RtxA13 toxin.</title>
        <authorList>
            <person name="Callol A."/>
            <person name="Pajuelo D."/>
            <person name="Ebbesson L."/>
            <person name="Teles M."/>
            <person name="MacKenzie S."/>
            <person name="Amaro C."/>
        </authorList>
    </citation>
    <scope>NUCLEOTIDE SEQUENCE</scope>
</reference>
<dbReference type="AlphaFoldDB" id="A0A0E9VI92"/>
<organism evidence="1">
    <name type="scientific">Anguilla anguilla</name>
    <name type="common">European freshwater eel</name>
    <name type="synonym">Muraena anguilla</name>
    <dbReference type="NCBI Taxonomy" id="7936"/>
    <lineage>
        <taxon>Eukaryota</taxon>
        <taxon>Metazoa</taxon>
        <taxon>Chordata</taxon>
        <taxon>Craniata</taxon>
        <taxon>Vertebrata</taxon>
        <taxon>Euteleostomi</taxon>
        <taxon>Actinopterygii</taxon>
        <taxon>Neopterygii</taxon>
        <taxon>Teleostei</taxon>
        <taxon>Anguilliformes</taxon>
        <taxon>Anguillidae</taxon>
        <taxon>Anguilla</taxon>
    </lineage>
</organism>
<reference evidence="1" key="1">
    <citation type="submission" date="2014-11" db="EMBL/GenBank/DDBJ databases">
        <authorList>
            <person name="Amaro Gonzalez C."/>
        </authorList>
    </citation>
    <scope>NUCLEOTIDE SEQUENCE</scope>
</reference>
<dbReference type="EMBL" id="GBXM01030743">
    <property type="protein sequence ID" value="JAH77834.1"/>
    <property type="molecule type" value="Transcribed_RNA"/>
</dbReference>
<name>A0A0E9VI92_ANGAN</name>